<name>A0ABZ0HC35_TRISK</name>
<keyword evidence="2" id="KW-1185">Reference proteome</keyword>
<accession>A0ABZ0HC35</accession>
<evidence type="ECO:0000313" key="1">
    <source>
        <dbReference type="EMBL" id="WOI32066.1"/>
    </source>
</evidence>
<evidence type="ECO:0000313" key="2">
    <source>
        <dbReference type="Proteomes" id="UP001302666"/>
    </source>
</evidence>
<dbReference type="Proteomes" id="UP001302666">
    <property type="component" value="Chromosome"/>
</dbReference>
<protein>
    <submittedName>
        <fullName evidence="1">Uncharacterized protein</fullName>
    </submittedName>
</protein>
<gene>
    <name evidence="1" type="ORF">R1T40_13990</name>
</gene>
<reference evidence="1 2" key="1">
    <citation type="submission" date="2023-10" db="EMBL/GenBank/DDBJ databases">
        <title>Eight complete genome sequences of bacteria isolated from laboratory stock of Giant Kelp gametophytes.</title>
        <authorList>
            <person name="Tolentino B."/>
            <person name="Nuzhdin S."/>
        </authorList>
    </citation>
    <scope>NUCLEOTIDE SEQUENCE [LARGE SCALE GENOMIC DNA]</scope>
    <source>
        <strain evidence="1 2">LC.270.F.C4</strain>
    </source>
</reference>
<sequence length="325" mass="36140">MTSLGGVMGRPDLCIPCYSTQSIEELLGARDEKKRTALDLQLDAVGAKCLETLSETEGGMPTGYTISVKDREQRGQIYDDMQRFSSVGGFGLGDLLQKSIGGISSLPYDDILRKAQEDIECLLDLDVSGLPLELADTLLDAAANMKERARQNQHELHELMKLQDDFRLQQLAPASINNFTGSGAFERIIETARSQEGTLALVEEFLNKPTRIPPKRADAHLGTPCWEQVFRSSHLLFLLGYWREPKHRKDTERARVDFSGGQADISHISNAFFCSVFHTSDKPQAQLAAAVYDHLNVPTAVILYAPKNDVETVLYTPTRIQVIDE</sequence>
<organism evidence="1 2">
    <name type="scientific">Tritonibacter scottomollicae</name>
    <name type="common">Epibacterium scottomollicae</name>
    <dbReference type="NCBI Taxonomy" id="483013"/>
    <lineage>
        <taxon>Bacteria</taxon>
        <taxon>Pseudomonadati</taxon>
        <taxon>Pseudomonadota</taxon>
        <taxon>Alphaproteobacteria</taxon>
        <taxon>Rhodobacterales</taxon>
        <taxon>Paracoccaceae</taxon>
        <taxon>Tritonibacter</taxon>
    </lineage>
</organism>
<proteinExistence type="predicted"/>
<dbReference type="RefSeq" id="WP_317384555.1">
    <property type="nucleotide sequence ID" value="NZ_CP136704.1"/>
</dbReference>
<dbReference type="EMBL" id="CP136704">
    <property type="protein sequence ID" value="WOI32066.1"/>
    <property type="molecule type" value="Genomic_DNA"/>
</dbReference>